<keyword evidence="1" id="KW-0472">Membrane</keyword>
<gene>
    <name evidence="2" type="ORF">G1C94_1443</name>
</gene>
<feature type="transmembrane region" description="Helical" evidence="1">
    <location>
        <begin position="45"/>
        <end position="65"/>
    </location>
</feature>
<dbReference type="RefSeq" id="WP_172147206.1">
    <property type="nucleotide sequence ID" value="NZ_JAAIIJ010000035.1"/>
</dbReference>
<reference evidence="2 3" key="1">
    <citation type="submission" date="2020-02" db="EMBL/GenBank/DDBJ databases">
        <title>Characterization of phylogenetic diversity of novel bifidobacterial species isolated in Czech ZOOs.</title>
        <authorList>
            <person name="Lugli G.A."/>
            <person name="Vera N.B."/>
            <person name="Ventura M."/>
        </authorList>
    </citation>
    <scope>NUCLEOTIDE SEQUENCE [LARGE SCALE GENOMIC DNA]</scope>
    <source>
        <strain evidence="2 3">DSM 109963</strain>
    </source>
</reference>
<proteinExistence type="predicted"/>
<evidence type="ECO:0000256" key="1">
    <source>
        <dbReference type="SAM" id="Phobius"/>
    </source>
</evidence>
<comment type="caution">
    <text evidence="2">The sequence shown here is derived from an EMBL/GenBank/DDBJ whole genome shotgun (WGS) entry which is preliminary data.</text>
</comment>
<dbReference type="EMBL" id="JAAIIJ010000035">
    <property type="protein sequence ID" value="NMN02821.1"/>
    <property type="molecule type" value="Genomic_DNA"/>
</dbReference>
<protein>
    <submittedName>
        <fullName evidence="2">Uncharacterized protein</fullName>
    </submittedName>
</protein>
<keyword evidence="3" id="KW-1185">Reference proteome</keyword>
<keyword evidence="1" id="KW-1133">Transmembrane helix</keyword>
<keyword evidence="1" id="KW-0812">Transmembrane</keyword>
<evidence type="ECO:0000313" key="3">
    <source>
        <dbReference type="Proteomes" id="UP000553756"/>
    </source>
</evidence>
<name>A0ABX1SYA3_9BIFI</name>
<accession>A0ABX1SYA3</accession>
<sequence>MNTSEPELDENRSACKWLFLLVMFVVNVALVVWAGFWLLASAWDWTVSVLHLAVFLFALFWTVVWDDLLKRA</sequence>
<feature type="transmembrane region" description="Helical" evidence="1">
    <location>
        <begin position="17"/>
        <end position="39"/>
    </location>
</feature>
<evidence type="ECO:0000313" key="2">
    <source>
        <dbReference type="EMBL" id="NMN02821.1"/>
    </source>
</evidence>
<organism evidence="2 3">
    <name type="scientific">Bifidobacterium panos</name>
    <dbReference type="NCBI Taxonomy" id="2675321"/>
    <lineage>
        <taxon>Bacteria</taxon>
        <taxon>Bacillati</taxon>
        <taxon>Actinomycetota</taxon>
        <taxon>Actinomycetes</taxon>
        <taxon>Bifidobacteriales</taxon>
        <taxon>Bifidobacteriaceae</taxon>
        <taxon>Bifidobacterium</taxon>
    </lineage>
</organism>
<dbReference type="Proteomes" id="UP000553756">
    <property type="component" value="Unassembled WGS sequence"/>
</dbReference>